<accession>A1B202</accession>
<dbReference type="AlphaFoldDB" id="A1B202"/>
<gene>
    <name evidence="1" type="ordered locus">Pden_1445</name>
</gene>
<dbReference type="EMBL" id="CP000489">
    <property type="protein sequence ID" value="ABL69546.1"/>
    <property type="molecule type" value="Genomic_DNA"/>
</dbReference>
<sequence>MRQRVEPEAMNINDLRKSLSAASGGTPTPGLSGLQRLALLWVTAILLTSLSFVSYPHRYGETGSIQDRAEQTDDLGRVYSLRDDCCIWSGHAHD</sequence>
<organism evidence="1 2">
    <name type="scientific">Paracoccus denitrificans (strain Pd 1222)</name>
    <dbReference type="NCBI Taxonomy" id="318586"/>
    <lineage>
        <taxon>Bacteria</taxon>
        <taxon>Pseudomonadati</taxon>
        <taxon>Pseudomonadota</taxon>
        <taxon>Alphaproteobacteria</taxon>
        <taxon>Rhodobacterales</taxon>
        <taxon>Paracoccaceae</taxon>
        <taxon>Paracoccus</taxon>
    </lineage>
</organism>
<evidence type="ECO:0000313" key="2">
    <source>
        <dbReference type="Proteomes" id="UP000000361"/>
    </source>
</evidence>
<dbReference type="Proteomes" id="UP000000361">
    <property type="component" value="Chromosome 1"/>
</dbReference>
<proteinExistence type="predicted"/>
<dbReference type="KEGG" id="pde:Pden_1445"/>
<dbReference type="STRING" id="318586.Pden_1445"/>
<protein>
    <submittedName>
        <fullName evidence="1">Uncharacterized protein</fullName>
    </submittedName>
</protein>
<name>A1B202_PARDP</name>
<dbReference type="EnsemblBacteria" id="ABL69546">
    <property type="protein sequence ID" value="ABL69546"/>
    <property type="gene ID" value="Pden_1445"/>
</dbReference>
<dbReference type="HOGENOM" id="CLU_2383498_0_0_5"/>
<evidence type="ECO:0000313" key="1">
    <source>
        <dbReference type="EMBL" id="ABL69546.1"/>
    </source>
</evidence>
<reference evidence="2" key="1">
    <citation type="submission" date="2006-12" db="EMBL/GenBank/DDBJ databases">
        <title>Complete sequence of chromosome 1 of Paracoccus denitrificans PD1222.</title>
        <authorList>
            <person name="Copeland A."/>
            <person name="Lucas S."/>
            <person name="Lapidus A."/>
            <person name="Barry K."/>
            <person name="Detter J.C."/>
            <person name="Glavina del Rio T."/>
            <person name="Hammon N."/>
            <person name="Israni S."/>
            <person name="Dalin E."/>
            <person name="Tice H."/>
            <person name="Pitluck S."/>
            <person name="Munk A.C."/>
            <person name="Brettin T."/>
            <person name="Bruce D."/>
            <person name="Han C."/>
            <person name="Tapia R."/>
            <person name="Gilna P."/>
            <person name="Schmutz J."/>
            <person name="Larimer F."/>
            <person name="Land M."/>
            <person name="Hauser L."/>
            <person name="Kyrpides N."/>
            <person name="Lykidis A."/>
            <person name="Spiro S."/>
            <person name="Richardson D.J."/>
            <person name="Moir J.W.B."/>
            <person name="Ferguson S.J."/>
            <person name="van Spanning R.J.M."/>
            <person name="Richardson P."/>
        </authorList>
    </citation>
    <scope>NUCLEOTIDE SEQUENCE [LARGE SCALE GENOMIC DNA]</scope>
    <source>
        <strain evidence="2">Pd 1222</strain>
    </source>
</reference>
<keyword evidence="2" id="KW-1185">Reference proteome</keyword>